<organism evidence="1 2">
    <name type="scientific">Alkaliphilus pronyensis</name>
    <dbReference type="NCBI Taxonomy" id="1482732"/>
    <lineage>
        <taxon>Bacteria</taxon>
        <taxon>Bacillati</taxon>
        <taxon>Bacillota</taxon>
        <taxon>Clostridia</taxon>
        <taxon>Peptostreptococcales</taxon>
        <taxon>Natronincolaceae</taxon>
        <taxon>Alkaliphilus</taxon>
    </lineage>
</organism>
<keyword evidence="2" id="KW-1185">Reference proteome</keyword>
<dbReference type="RefSeq" id="WP_151861522.1">
    <property type="nucleotide sequence ID" value="NZ_WBZC01000037.1"/>
</dbReference>
<proteinExistence type="predicted"/>
<reference evidence="1 2" key="1">
    <citation type="submission" date="2019-10" db="EMBL/GenBank/DDBJ databases">
        <title>Alkaliphilus serpentinus sp. nov. and Alkaliphilus pronyensis sp. nov., two novel anaerobic alkaliphilic species isolated from the serpentinized-hosted hydrothermal field of the Prony Bay (New Caledonia).</title>
        <authorList>
            <person name="Postec A."/>
        </authorList>
    </citation>
    <scope>NUCLEOTIDE SEQUENCE [LARGE SCALE GENOMIC DNA]</scope>
    <source>
        <strain evidence="1 2">LacV</strain>
    </source>
</reference>
<dbReference type="AlphaFoldDB" id="A0A6I0F706"/>
<sequence>MGKRVGVKGAAEITGLSEWEIRTGARTGKYPHMRVGGERGRIIFDIEMLECHIRRMMIENIKNNESEELQEFGKLRKVY</sequence>
<evidence type="ECO:0008006" key="3">
    <source>
        <dbReference type="Google" id="ProtNLM"/>
    </source>
</evidence>
<comment type="caution">
    <text evidence="1">The sequence shown here is derived from an EMBL/GenBank/DDBJ whole genome shotgun (WGS) entry which is preliminary data.</text>
</comment>
<dbReference type="EMBL" id="WBZC01000037">
    <property type="protein sequence ID" value="KAB3533844.1"/>
    <property type="molecule type" value="Genomic_DNA"/>
</dbReference>
<name>A0A6I0F706_9FIRM</name>
<accession>A0A6I0F706</accession>
<evidence type="ECO:0000313" key="2">
    <source>
        <dbReference type="Proteomes" id="UP000432715"/>
    </source>
</evidence>
<dbReference type="Proteomes" id="UP000432715">
    <property type="component" value="Unassembled WGS sequence"/>
</dbReference>
<gene>
    <name evidence="1" type="ORF">F8154_10270</name>
</gene>
<protein>
    <recommendedName>
        <fullName evidence="3">Helix-turn-helix domain-containing protein</fullName>
    </recommendedName>
</protein>
<evidence type="ECO:0000313" key="1">
    <source>
        <dbReference type="EMBL" id="KAB3533844.1"/>
    </source>
</evidence>